<reference evidence="2 3" key="1">
    <citation type="submission" date="2024-06" db="EMBL/GenBank/DDBJ databases">
        <title>A chromosome level genome sequence of Diviner's sage (Salvia divinorum).</title>
        <authorList>
            <person name="Ford S.A."/>
            <person name="Ro D.-K."/>
            <person name="Ness R.W."/>
            <person name="Phillips M.A."/>
        </authorList>
    </citation>
    <scope>NUCLEOTIDE SEQUENCE [LARGE SCALE GENOMIC DNA]</scope>
    <source>
        <strain evidence="2">SAF-2024a</strain>
        <tissue evidence="2">Leaf</tissue>
    </source>
</reference>
<name>A0ABD1HLX1_SALDI</name>
<feature type="chain" id="PRO_5044765491" evidence="1">
    <location>
        <begin position="29"/>
        <end position="108"/>
    </location>
</feature>
<sequence length="108" mass="12212">MKKVSLHLAAMVAVSFVLLGTQVQNGECFSNATRIADNLLDADEFLMGTETARRVLQQNRPPLNGKAFERKKPFCGDRTRPYDCDDRINKNYKKRVCGLKNLCCRGCK</sequence>
<dbReference type="EMBL" id="JBEAFC010000005">
    <property type="protein sequence ID" value="KAL1557015.1"/>
    <property type="molecule type" value="Genomic_DNA"/>
</dbReference>
<keyword evidence="3" id="KW-1185">Reference proteome</keyword>
<comment type="caution">
    <text evidence="2">The sequence shown here is derived from an EMBL/GenBank/DDBJ whole genome shotgun (WGS) entry which is preliminary data.</text>
</comment>
<dbReference type="Proteomes" id="UP001567538">
    <property type="component" value="Unassembled WGS sequence"/>
</dbReference>
<dbReference type="AlphaFoldDB" id="A0ABD1HLX1"/>
<evidence type="ECO:0000313" key="3">
    <source>
        <dbReference type="Proteomes" id="UP001567538"/>
    </source>
</evidence>
<organism evidence="2 3">
    <name type="scientific">Salvia divinorum</name>
    <name type="common">Maria pastora</name>
    <name type="synonym">Diviner's sage</name>
    <dbReference type="NCBI Taxonomy" id="28513"/>
    <lineage>
        <taxon>Eukaryota</taxon>
        <taxon>Viridiplantae</taxon>
        <taxon>Streptophyta</taxon>
        <taxon>Embryophyta</taxon>
        <taxon>Tracheophyta</taxon>
        <taxon>Spermatophyta</taxon>
        <taxon>Magnoliopsida</taxon>
        <taxon>eudicotyledons</taxon>
        <taxon>Gunneridae</taxon>
        <taxon>Pentapetalae</taxon>
        <taxon>asterids</taxon>
        <taxon>lamiids</taxon>
        <taxon>Lamiales</taxon>
        <taxon>Lamiaceae</taxon>
        <taxon>Nepetoideae</taxon>
        <taxon>Mentheae</taxon>
        <taxon>Salviinae</taxon>
        <taxon>Salvia</taxon>
        <taxon>Salvia subgen. Calosphace</taxon>
    </lineage>
</organism>
<feature type="signal peptide" evidence="1">
    <location>
        <begin position="1"/>
        <end position="28"/>
    </location>
</feature>
<evidence type="ECO:0000313" key="2">
    <source>
        <dbReference type="EMBL" id="KAL1557015.1"/>
    </source>
</evidence>
<proteinExistence type="predicted"/>
<protein>
    <submittedName>
        <fullName evidence="2">Uncharacterized protein</fullName>
    </submittedName>
</protein>
<keyword evidence="1" id="KW-0732">Signal</keyword>
<gene>
    <name evidence="2" type="ORF">AAHA92_12557</name>
</gene>
<evidence type="ECO:0000256" key="1">
    <source>
        <dbReference type="SAM" id="SignalP"/>
    </source>
</evidence>
<accession>A0ABD1HLX1</accession>